<sequence>MLKTCNRCRARRIKCDAQLPACRNCHKAGLACSFYDHVLKEDVPRSYIKSLRDRVDELAAVLAANERAARAEADERRAAAAAAETAAPTRHRYELPTRSCDETLVLGPTPPVVLGDCAIRALLQLGVSVAPPSVMGGQEDVDSLVSPRSFGFGQPSNHGSLGRHPLGQPAHGLTDLPPSTVRLLLAHYDRAVEPAFPLRLGLAGLSDRCVVLLVCAVAAAHKSYHAASWRSVARACRDGAADLVGPRIARRDGHAVIVLLLLALYELADPDGGRVCDYVDGAIETCLELSWSTGGGGGRSRSNGSIAIKHSPPSSTPDCNTIVVKTGSPTPARKRPRIKQEQQERDCGEKDSKHNDYKHKNDKDRHQPKDHTSPIPSDLSSSQRSSLLAVLVAIERSLCVLSPRQGILTGIRTDTLTDTDHAYMGHRQVADMLFVHACAATPLSPLACPASSRLIGEVVAVLQTLPLDQPLAQEAWLLLLPRLVDHAPCIGCSSTLDGGFGLHILVVLHACRLADSAHTILAEPNRFMPPVLAASRAFMAGCVLVTAIAAGWVAQEPLHTRALLKCSEVLAFAAPCWRGGRDYYDVFRQIIKGLD</sequence>
<keyword evidence="4" id="KW-0805">Transcription regulation</keyword>
<evidence type="ECO:0000256" key="6">
    <source>
        <dbReference type="ARBA" id="ARBA00023163"/>
    </source>
</evidence>
<dbReference type="PROSITE" id="PS50048">
    <property type="entry name" value="ZN2_CY6_FUNGAL_2"/>
    <property type="match status" value="1"/>
</dbReference>
<protein>
    <submittedName>
        <fullName evidence="10">C6 zinc finger domain containing protein</fullName>
    </submittedName>
</protein>
<dbReference type="GO" id="GO:0045944">
    <property type="term" value="P:positive regulation of transcription by RNA polymerase II"/>
    <property type="evidence" value="ECO:0007669"/>
    <property type="project" value="TreeGrafter"/>
</dbReference>
<dbReference type="GO" id="GO:0000981">
    <property type="term" value="F:DNA-binding transcription factor activity, RNA polymerase II-specific"/>
    <property type="evidence" value="ECO:0007669"/>
    <property type="project" value="InterPro"/>
</dbReference>
<dbReference type="GO" id="GO:0008270">
    <property type="term" value="F:zinc ion binding"/>
    <property type="evidence" value="ECO:0007669"/>
    <property type="project" value="InterPro"/>
</dbReference>
<dbReference type="AlphaFoldDB" id="F0XTM8"/>
<dbReference type="STRING" id="655863.F0XTM8"/>
<dbReference type="CDD" id="cd14723">
    <property type="entry name" value="ZIP_Ppr1"/>
    <property type="match status" value="1"/>
</dbReference>
<dbReference type="PROSITE" id="PS00463">
    <property type="entry name" value="ZN2_CY6_FUNGAL_1"/>
    <property type="match status" value="1"/>
</dbReference>
<reference evidence="10 11" key="1">
    <citation type="journal article" date="2011" name="Proc. Natl. Acad. Sci. U.S.A.">
        <title>Genome and transcriptome analyses of the mountain pine beetle-fungal symbiont Grosmannia clavigera, a lodgepole pine pathogen.</title>
        <authorList>
            <person name="DiGuistini S."/>
            <person name="Wang Y."/>
            <person name="Liao N.Y."/>
            <person name="Taylor G."/>
            <person name="Tanguay P."/>
            <person name="Feau N."/>
            <person name="Henrissat B."/>
            <person name="Chan S.K."/>
            <person name="Hesse-Orce U."/>
            <person name="Alamouti S.M."/>
            <person name="Tsui C.K.M."/>
            <person name="Docking R.T."/>
            <person name="Levasseur A."/>
            <person name="Haridas S."/>
            <person name="Robertson G."/>
            <person name="Birol I."/>
            <person name="Holt R.A."/>
            <person name="Marra M.A."/>
            <person name="Hamelin R.C."/>
            <person name="Hirst M."/>
            <person name="Jones S.J.M."/>
            <person name="Bohlmann J."/>
            <person name="Breuil C."/>
        </authorList>
    </citation>
    <scope>NUCLEOTIDE SEQUENCE [LARGE SCALE GENOMIC DNA]</scope>
    <source>
        <strain evidence="11">kw1407 / UAMH 11150</strain>
    </source>
</reference>
<dbReference type="InterPro" id="IPR036864">
    <property type="entry name" value="Zn2-C6_fun-type_DNA-bd_sf"/>
</dbReference>
<dbReference type="Pfam" id="PF00172">
    <property type="entry name" value="Zn_clus"/>
    <property type="match status" value="1"/>
</dbReference>
<dbReference type="GO" id="GO:0043565">
    <property type="term" value="F:sequence-specific DNA binding"/>
    <property type="evidence" value="ECO:0007669"/>
    <property type="project" value="TreeGrafter"/>
</dbReference>
<dbReference type="eggNOG" id="ENOG502T61N">
    <property type="taxonomic scope" value="Eukaryota"/>
</dbReference>
<dbReference type="GO" id="GO:0005634">
    <property type="term" value="C:nucleus"/>
    <property type="evidence" value="ECO:0007669"/>
    <property type="project" value="UniProtKB-SubCell"/>
</dbReference>
<keyword evidence="5" id="KW-0238">DNA-binding</keyword>
<dbReference type="RefSeq" id="XP_014167928.1">
    <property type="nucleotide sequence ID" value="XM_014312453.1"/>
</dbReference>
<dbReference type="GeneID" id="25977492"/>
<evidence type="ECO:0000256" key="3">
    <source>
        <dbReference type="ARBA" id="ARBA00022833"/>
    </source>
</evidence>
<dbReference type="CDD" id="cd00067">
    <property type="entry name" value="GAL4"/>
    <property type="match status" value="1"/>
</dbReference>
<dbReference type="SMART" id="SM00066">
    <property type="entry name" value="GAL4"/>
    <property type="match status" value="1"/>
</dbReference>
<dbReference type="OrthoDB" id="189997at2759"/>
<feature type="region of interest" description="Disordered" evidence="8">
    <location>
        <begin position="293"/>
        <end position="381"/>
    </location>
</feature>
<comment type="subcellular location">
    <subcellularLocation>
        <location evidence="1">Nucleus</location>
    </subcellularLocation>
</comment>
<evidence type="ECO:0000256" key="8">
    <source>
        <dbReference type="SAM" id="MobiDB-lite"/>
    </source>
</evidence>
<dbReference type="PANTHER" id="PTHR47782:SF12">
    <property type="entry name" value="ZN(II)2CYS6 TRANSCRIPTION FACTOR (EUROFUNG)"/>
    <property type="match status" value="1"/>
</dbReference>
<dbReference type="InParanoid" id="F0XTM8"/>
<evidence type="ECO:0000256" key="7">
    <source>
        <dbReference type="ARBA" id="ARBA00023242"/>
    </source>
</evidence>
<accession>F0XTM8</accession>
<keyword evidence="6" id="KW-0804">Transcription</keyword>
<dbReference type="InterPro" id="IPR001138">
    <property type="entry name" value="Zn2Cys6_DnaBD"/>
</dbReference>
<evidence type="ECO:0000259" key="9">
    <source>
        <dbReference type="PROSITE" id="PS50048"/>
    </source>
</evidence>
<evidence type="ECO:0000313" key="11">
    <source>
        <dbReference type="Proteomes" id="UP000007796"/>
    </source>
</evidence>
<keyword evidence="3" id="KW-0862">Zinc</keyword>
<dbReference type="SUPFAM" id="SSF57701">
    <property type="entry name" value="Zn2/Cys6 DNA-binding domain"/>
    <property type="match status" value="1"/>
</dbReference>
<name>F0XTM8_GROCL</name>
<dbReference type="PANTHER" id="PTHR47782">
    <property type="entry name" value="ZN(II)2CYS6 TRANSCRIPTION FACTOR (EUROFUNG)-RELATED"/>
    <property type="match status" value="1"/>
</dbReference>
<evidence type="ECO:0000256" key="1">
    <source>
        <dbReference type="ARBA" id="ARBA00004123"/>
    </source>
</evidence>
<keyword evidence="2" id="KW-0479">Metal-binding</keyword>
<gene>
    <name evidence="10" type="ORF">CMQ_4297</name>
</gene>
<keyword evidence="7" id="KW-0539">Nucleus</keyword>
<dbReference type="Proteomes" id="UP000007796">
    <property type="component" value="Unassembled WGS sequence"/>
</dbReference>
<organism evidence="11">
    <name type="scientific">Grosmannia clavigera (strain kw1407 / UAMH 11150)</name>
    <name type="common">Blue stain fungus</name>
    <name type="synonym">Graphiocladiella clavigera</name>
    <dbReference type="NCBI Taxonomy" id="655863"/>
    <lineage>
        <taxon>Eukaryota</taxon>
        <taxon>Fungi</taxon>
        <taxon>Dikarya</taxon>
        <taxon>Ascomycota</taxon>
        <taxon>Pezizomycotina</taxon>
        <taxon>Sordariomycetes</taxon>
        <taxon>Sordariomycetidae</taxon>
        <taxon>Ophiostomatales</taxon>
        <taxon>Ophiostomataceae</taxon>
        <taxon>Leptographium</taxon>
    </lineage>
</organism>
<feature type="compositionally biased region" description="Basic and acidic residues" evidence="8">
    <location>
        <begin position="338"/>
        <end position="372"/>
    </location>
</feature>
<dbReference type="Gene3D" id="4.10.240.10">
    <property type="entry name" value="Zn(2)-C6 fungal-type DNA-binding domain"/>
    <property type="match status" value="1"/>
</dbReference>
<feature type="domain" description="Zn(2)-C6 fungal-type" evidence="9">
    <location>
        <begin position="4"/>
        <end position="34"/>
    </location>
</feature>
<keyword evidence="11" id="KW-1185">Reference proteome</keyword>
<evidence type="ECO:0000256" key="5">
    <source>
        <dbReference type="ARBA" id="ARBA00023125"/>
    </source>
</evidence>
<dbReference type="HOGENOM" id="CLU_458591_0_0_1"/>
<dbReference type="EMBL" id="GL630006">
    <property type="protein sequence ID" value="EFW98445.1"/>
    <property type="molecule type" value="Genomic_DNA"/>
</dbReference>
<evidence type="ECO:0000256" key="2">
    <source>
        <dbReference type="ARBA" id="ARBA00022723"/>
    </source>
</evidence>
<dbReference type="InterPro" id="IPR052202">
    <property type="entry name" value="Yeast_MetPath_Reg"/>
</dbReference>
<proteinExistence type="predicted"/>
<evidence type="ECO:0000313" key="10">
    <source>
        <dbReference type="EMBL" id="EFW98445.1"/>
    </source>
</evidence>
<evidence type="ECO:0000256" key="4">
    <source>
        <dbReference type="ARBA" id="ARBA00023015"/>
    </source>
</evidence>